<dbReference type="AlphaFoldDB" id="A0ABD0KD10"/>
<protein>
    <submittedName>
        <fullName evidence="1">Uncharacterized protein</fullName>
    </submittedName>
</protein>
<evidence type="ECO:0000313" key="2">
    <source>
        <dbReference type="Proteomes" id="UP001519460"/>
    </source>
</evidence>
<accession>A0ABD0KD10</accession>
<dbReference type="EMBL" id="JACVVK020000202">
    <property type="protein sequence ID" value="KAK7484932.1"/>
    <property type="molecule type" value="Genomic_DNA"/>
</dbReference>
<reference evidence="1 2" key="1">
    <citation type="journal article" date="2023" name="Sci. Data">
        <title>Genome assembly of the Korean intertidal mud-creeper Batillaria attramentaria.</title>
        <authorList>
            <person name="Patra A.K."/>
            <person name="Ho P.T."/>
            <person name="Jun S."/>
            <person name="Lee S.J."/>
            <person name="Kim Y."/>
            <person name="Won Y.J."/>
        </authorList>
    </citation>
    <scope>NUCLEOTIDE SEQUENCE [LARGE SCALE GENOMIC DNA]</scope>
    <source>
        <strain evidence="1">Wonlab-2016</strain>
    </source>
</reference>
<keyword evidence="2" id="KW-1185">Reference proteome</keyword>
<organism evidence="1 2">
    <name type="scientific">Batillaria attramentaria</name>
    <dbReference type="NCBI Taxonomy" id="370345"/>
    <lineage>
        <taxon>Eukaryota</taxon>
        <taxon>Metazoa</taxon>
        <taxon>Spiralia</taxon>
        <taxon>Lophotrochozoa</taxon>
        <taxon>Mollusca</taxon>
        <taxon>Gastropoda</taxon>
        <taxon>Caenogastropoda</taxon>
        <taxon>Sorbeoconcha</taxon>
        <taxon>Cerithioidea</taxon>
        <taxon>Batillariidae</taxon>
        <taxon>Batillaria</taxon>
    </lineage>
</organism>
<name>A0ABD0KD10_9CAEN</name>
<sequence>MGNQVVVPFLFHCGCSPPSRRTRKVSNYKDGVYSPLGADPFFSLEEFQPEWSVPTTCSVYTVQLTLNARLCVYGDIEDLGWIL</sequence>
<evidence type="ECO:0000313" key="1">
    <source>
        <dbReference type="EMBL" id="KAK7484932.1"/>
    </source>
</evidence>
<proteinExistence type="predicted"/>
<gene>
    <name evidence="1" type="ORF">BaRGS_00023852</name>
</gene>
<dbReference type="Proteomes" id="UP001519460">
    <property type="component" value="Unassembled WGS sequence"/>
</dbReference>
<comment type="caution">
    <text evidence="1">The sequence shown here is derived from an EMBL/GenBank/DDBJ whole genome shotgun (WGS) entry which is preliminary data.</text>
</comment>